<proteinExistence type="predicted"/>
<dbReference type="EMBL" id="KN832877">
    <property type="protein sequence ID" value="KIN00425.1"/>
    <property type="molecule type" value="Genomic_DNA"/>
</dbReference>
<dbReference type="GO" id="GO:0006048">
    <property type="term" value="P:UDP-N-acetylglucosamine biosynthetic process"/>
    <property type="evidence" value="ECO:0007669"/>
    <property type="project" value="UniProtKB-UniPathway"/>
</dbReference>
<feature type="domain" description="N-acetyltransferase" evidence="1">
    <location>
        <begin position="126"/>
        <end position="201"/>
    </location>
</feature>
<accession>A0A0C3HB19</accession>
<sequence length="232" mass="26214">PVVAFQAPPGELLCAYNRRIPASQQPTSIPRVLCDAMTVREMVFVQEQKAISLPHHLDPDDARSYHWVIYAPAPEDPTPEGSKRHPIGTIRLVPYPHIPHPEPEASYEAPSEDSPVEESELFFRRPPPEHQVDRATSLHDGKEPYLKLGRLCVVKEFRGKKFGDVLIRAALKWAGENPNFGIEGLPEWKGLVCAQAQERAVTTWLRNGFVIDKAMGSWKTIGIKHYGLFRRL</sequence>
<dbReference type="CDD" id="cd04301">
    <property type="entry name" value="NAT_SF"/>
    <property type="match status" value="1"/>
</dbReference>
<dbReference type="InterPro" id="IPR016181">
    <property type="entry name" value="Acyl_CoA_acyltransferase"/>
</dbReference>
<dbReference type="UniPathway" id="UPA00113">
    <property type="reaction ID" value="UER00529"/>
</dbReference>
<organism evidence="2 3">
    <name type="scientific">Oidiodendron maius (strain Zn)</name>
    <dbReference type="NCBI Taxonomy" id="913774"/>
    <lineage>
        <taxon>Eukaryota</taxon>
        <taxon>Fungi</taxon>
        <taxon>Dikarya</taxon>
        <taxon>Ascomycota</taxon>
        <taxon>Pezizomycotina</taxon>
        <taxon>Leotiomycetes</taxon>
        <taxon>Leotiomycetes incertae sedis</taxon>
        <taxon>Myxotrichaceae</taxon>
        <taxon>Oidiodendron</taxon>
    </lineage>
</organism>
<dbReference type="AlphaFoldDB" id="A0A0C3HB19"/>
<dbReference type="InterPro" id="IPR000182">
    <property type="entry name" value="GNAT_dom"/>
</dbReference>
<feature type="non-terminal residue" evidence="2">
    <location>
        <position position="1"/>
    </location>
</feature>
<evidence type="ECO:0000313" key="2">
    <source>
        <dbReference type="EMBL" id="KIN00425.1"/>
    </source>
</evidence>
<dbReference type="Proteomes" id="UP000054321">
    <property type="component" value="Unassembled WGS sequence"/>
</dbReference>
<dbReference type="Gene3D" id="3.40.630.30">
    <property type="match status" value="1"/>
</dbReference>
<evidence type="ECO:0000313" key="3">
    <source>
        <dbReference type="Proteomes" id="UP000054321"/>
    </source>
</evidence>
<dbReference type="STRING" id="913774.A0A0C3HB19"/>
<dbReference type="SUPFAM" id="SSF55729">
    <property type="entry name" value="Acyl-CoA N-acyltransferases (Nat)"/>
    <property type="match status" value="1"/>
</dbReference>
<dbReference type="InParanoid" id="A0A0C3HB19"/>
<dbReference type="Pfam" id="PF00583">
    <property type="entry name" value="Acetyltransf_1"/>
    <property type="match status" value="1"/>
</dbReference>
<feature type="non-terminal residue" evidence="2">
    <location>
        <position position="232"/>
    </location>
</feature>
<evidence type="ECO:0000259" key="1">
    <source>
        <dbReference type="Pfam" id="PF00583"/>
    </source>
</evidence>
<reference evidence="2 3" key="1">
    <citation type="submission" date="2014-04" db="EMBL/GenBank/DDBJ databases">
        <authorList>
            <consortium name="DOE Joint Genome Institute"/>
            <person name="Kuo A."/>
            <person name="Martino E."/>
            <person name="Perotto S."/>
            <person name="Kohler A."/>
            <person name="Nagy L.G."/>
            <person name="Floudas D."/>
            <person name="Copeland A."/>
            <person name="Barry K.W."/>
            <person name="Cichocki N."/>
            <person name="Veneault-Fourrey C."/>
            <person name="LaButti K."/>
            <person name="Lindquist E.A."/>
            <person name="Lipzen A."/>
            <person name="Lundell T."/>
            <person name="Morin E."/>
            <person name="Murat C."/>
            <person name="Sun H."/>
            <person name="Tunlid A."/>
            <person name="Henrissat B."/>
            <person name="Grigoriev I.V."/>
            <person name="Hibbett D.S."/>
            <person name="Martin F."/>
            <person name="Nordberg H.P."/>
            <person name="Cantor M.N."/>
            <person name="Hua S.X."/>
        </authorList>
    </citation>
    <scope>NUCLEOTIDE SEQUENCE [LARGE SCALE GENOMIC DNA]</scope>
    <source>
        <strain evidence="2 3">Zn</strain>
    </source>
</reference>
<gene>
    <name evidence="2" type="ORF">OIDMADRAFT_85178</name>
</gene>
<dbReference type="HOGENOM" id="CLU_056607_0_0_1"/>
<reference evidence="3" key="2">
    <citation type="submission" date="2015-01" db="EMBL/GenBank/DDBJ databases">
        <title>Evolutionary Origins and Diversification of the Mycorrhizal Mutualists.</title>
        <authorList>
            <consortium name="DOE Joint Genome Institute"/>
            <consortium name="Mycorrhizal Genomics Consortium"/>
            <person name="Kohler A."/>
            <person name="Kuo A."/>
            <person name="Nagy L.G."/>
            <person name="Floudas D."/>
            <person name="Copeland A."/>
            <person name="Barry K.W."/>
            <person name="Cichocki N."/>
            <person name="Veneault-Fourrey C."/>
            <person name="LaButti K."/>
            <person name="Lindquist E.A."/>
            <person name="Lipzen A."/>
            <person name="Lundell T."/>
            <person name="Morin E."/>
            <person name="Murat C."/>
            <person name="Riley R."/>
            <person name="Ohm R."/>
            <person name="Sun H."/>
            <person name="Tunlid A."/>
            <person name="Henrissat B."/>
            <person name="Grigoriev I.V."/>
            <person name="Hibbett D.S."/>
            <person name="Martin F."/>
        </authorList>
    </citation>
    <scope>NUCLEOTIDE SEQUENCE [LARGE SCALE GENOMIC DNA]</scope>
    <source>
        <strain evidence="3">Zn</strain>
    </source>
</reference>
<name>A0A0C3HB19_OIDMZ</name>
<protein>
    <recommendedName>
        <fullName evidence="1">N-acetyltransferase domain-containing protein</fullName>
    </recommendedName>
</protein>
<dbReference type="OrthoDB" id="329272at2759"/>
<keyword evidence="3" id="KW-1185">Reference proteome</keyword>
<dbReference type="GO" id="GO:0016747">
    <property type="term" value="F:acyltransferase activity, transferring groups other than amino-acyl groups"/>
    <property type="evidence" value="ECO:0007669"/>
    <property type="project" value="InterPro"/>
</dbReference>